<comment type="similarity">
    <text evidence="1">Belongs to the AB hydrolase superfamily. AB hydrolase 2 family.</text>
</comment>
<dbReference type="InterPro" id="IPR003140">
    <property type="entry name" value="PLipase/COase/thioEstase"/>
</dbReference>
<dbReference type="PANTHER" id="PTHR10655">
    <property type="entry name" value="LYSOPHOSPHOLIPASE-RELATED"/>
    <property type="match status" value="1"/>
</dbReference>
<protein>
    <recommendedName>
        <fullName evidence="3">Acyl-protein thioesterase 1</fullName>
        <ecNumber evidence="2">3.1.2.22</ecNumber>
    </recommendedName>
    <alternativeName>
        <fullName evidence="8">Palmitoyl-protein hydrolase</fullName>
    </alternativeName>
</protein>
<feature type="domain" description="Phospholipase/carboxylesterase/thioesterase" evidence="10">
    <location>
        <begin position="14"/>
        <end position="221"/>
    </location>
</feature>
<dbReference type="SUPFAM" id="SSF53474">
    <property type="entry name" value="alpha/beta-Hydrolases"/>
    <property type="match status" value="1"/>
</dbReference>
<feature type="domain" description="SsuA/THI5-like" evidence="11">
    <location>
        <begin position="271"/>
        <end position="481"/>
    </location>
</feature>
<comment type="function">
    <text evidence="7">Hydrolyzes fatty acids from S-acylated cysteine residues in proteins with a strong preference for palmitoylated G-alpha proteins over other acyl substrates. Mediates the deacylation of G-alpha proteins such as GPA1 in vivo, but has weak or no activity toward palmitoylated Ras proteins. Has weak lysophospholipase activity in vitro; however such activity may not exist in vivo.</text>
</comment>
<evidence type="ECO:0000313" key="12">
    <source>
        <dbReference type="EMBL" id="KGQ02343.1"/>
    </source>
</evidence>
<evidence type="ECO:0000313" key="13">
    <source>
        <dbReference type="Proteomes" id="UP000030106"/>
    </source>
</evidence>
<dbReference type="Gene3D" id="3.40.190.10">
    <property type="entry name" value="Periplasmic binding protein-like II"/>
    <property type="match status" value="2"/>
</dbReference>
<dbReference type="PANTHER" id="PTHR10655:SF17">
    <property type="entry name" value="LYSOPHOSPHOLIPASE-LIKE PROTEIN 1"/>
    <property type="match status" value="1"/>
</dbReference>
<gene>
    <name evidence="12" type="ORF">BBAD15_g12447</name>
</gene>
<evidence type="ECO:0000256" key="3">
    <source>
        <dbReference type="ARBA" id="ARBA00014923"/>
    </source>
</evidence>
<keyword evidence="6" id="KW-0276">Fatty acid metabolism</keyword>
<dbReference type="HOGENOM" id="CLU_533143_0_0_1"/>
<dbReference type="GO" id="GO:0008474">
    <property type="term" value="F:palmitoyl-(protein) hydrolase activity"/>
    <property type="evidence" value="ECO:0007669"/>
    <property type="project" value="UniProtKB-EC"/>
</dbReference>
<keyword evidence="5" id="KW-0378">Hydrolase</keyword>
<dbReference type="AlphaFoldDB" id="A0A0A2V4D2"/>
<evidence type="ECO:0000256" key="6">
    <source>
        <dbReference type="ARBA" id="ARBA00022832"/>
    </source>
</evidence>
<name>A0A0A2V4D2_BEABA</name>
<comment type="caution">
    <text evidence="12">The sequence shown here is derived from an EMBL/GenBank/DDBJ whole genome shotgun (WGS) entry which is preliminary data.</text>
</comment>
<evidence type="ECO:0000256" key="4">
    <source>
        <dbReference type="ARBA" id="ARBA00022487"/>
    </source>
</evidence>
<dbReference type="Pfam" id="PF09084">
    <property type="entry name" value="NMT1"/>
    <property type="match status" value="1"/>
</dbReference>
<proteinExistence type="inferred from homology"/>
<dbReference type="InterPro" id="IPR029058">
    <property type="entry name" value="AB_hydrolase_fold"/>
</dbReference>
<evidence type="ECO:0000259" key="11">
    <source>
        <dbReference type="Pfam" id="PF09084"/>
    </source>
</evidence>
<dbReference type="GO" id="GO:0052689">
    <property type="term" value="F:carboxylic ester hydrolase activity"/>
    <property type="evidence" value="ECO:0007669"/>
    <property type="project" value="UniProtKB-KW"/>
</dbReference>
<dbReference type="GO" id="GO:0006631">
    <property type="term" value="P:fatty acid metabolic process"/>
    <property type="evidence" value="ECO:0007669"/>
    <property type="project" value="UniProtKB-KW"/>
</dbReference>
<evidence type="ECO:0000256" key="9">
    <source>
        <dbReference type="ARBA" id="ARBA00047337"/>
    </source>
</evidence>
<keyword evidence="6" id="KW-0443">Lipid metabolism</keyword>
<dbReference type="InterPro" id="IPR015168">
    <property type="entry name" value="SsuA/THI5"/>
</dbReference>
<dbReference type="EC" id="3.1.2.22" evidence="2"/>
<dbReference type="SUPFAM" id="SSF53850">
    <property type="entry name" value="Periplasmic binding protein-like II"/>
    <property type="match status" value="1"/>
</dbReference>
<evidence type="ECO:0000256" key="5">
    <source>
        <dbReference type="ARBA" id="ARBA00022801"/>
    </source>
</evidence>
<evidence type="ECO:0000256" key="8">
    <source>
        <dbReference type="ARBA" id="ARBA00031195"/>
    </source>
</evidence>
<comment type="catalytic activity">
    <reaction evidence="9">
        <text>S-hexadecanoyl-L-cysteinyl-[protein] + H2O = L-cysteinyl-[protein] + hexadecanoate + H(+)</text>
        <dbReference type="Rhea" id="RHEA:19233"/>
        <dbReference type="Rhea" id="RHEA-COMP:10131"/>
        <dbReference type="Rhea" id="RHEA-COMP:11032"/>
        <dbReference type="ChEBI" id="CHEBI:7896"/>
        <dbReference type="ChEBI" id="CHEBI:15377"/>
        <dbReference type="ChEBI" id="CHEBI:15378"/>
        <dbReference type="ChEBI" id="CHEBI:29950"/>
        <dbReference type="ChEBI" id="CHEBI:74151"/>
        <dbReference type="EC" id="3.1.2.22"/>
    </reaction>
</comment>
<reference evidence="12 13" key="1">
    <citation type="submission" date="2012-10" db="EMBL/GenBank/DDBJ databases">
        <title>Genome sequencing and analysis of entomopathogenic fungi Beauveria bassiana D1-5.</title>
        <authorList>
            <person name="Li Q."/>
            <person name="Wang L."/>
            <person name="Zhang Z."/>
            <person name="Wang Q."/>
            <person name="Ren J."/>
            <person name="Wang M."/>
            <person name="Xu W."/>
            <person name="Wang J."/>
            <person name="Lu Y."/>
            <person name="Du Q."/>
            <person name="Sun Z."/>
        </authorList>
    </citation>
    <scope>NUCLEOTIDE SEQUENCE [LARGE SCALE GENOMIC DNA]</scope>
    <source>
        <strain evidence="12 13">D1-5</strain>
    </source>
</reference>
<dbReference type="Pfam" id="PF02230">
    <property type="entry name" value="Abhydrolase_2"/>
    <property type="match status" value="1"/>
</dbReference>
<dbReference type="Gene3D" id="3.40.50.1820">
    <property type="entry name" value="alpha/beta hydrolase"/>
    <property type="match status" value="1"/>
</dbReference>
<evidence type="ECO:0000256" key="7">
    <source>
        <dbReference type="ARBA" id="ARBA00029392"/>
    </source>
</evidence>
<evidence type="ECO:0000259" key="10">
    <source>
        <dbReference type="Pfam" id="PF02230"/>
    </source>
</evidence>
<evidence type="ECO:0000256" key="2">
    <source>
        <dbReference type="ARBA" id="ARBA00012423"/>
    </source>
</evidence>
<organism evidence="12 13">
    <name type="scientific">Beauveria bassiana D1-5</name>
    <dbReference type="NCBI Taxonomy" id="1245745"/>
    <lineage>
        <taxon>Eukaryota</taxon>
        <taxon>Fungi</taxon>
        <taxon>Dikarya</taxon>
        <taxon>Ascomycota</taxon>
        <taxon>Pezizomycotina</taxon>
        <taxon>Sordariomycetes</taxon>
        <taxon>Hypocreomycetidae</taxon>
        <taxon>Hypocreales</taxon>
        <taxon>Cordycipitaceae</taxon>
        <taxon>Beauveria</taxon>
    </lineage>
</organism>
<sequence length="511" mass="55326">MNAPTDLLDCIEIETAPNPTHAVIWLHGLGADGNDFAPIVPELDLPAGLGVRFVFPNAPVQRVTINNGMAMRSWYDILVMDLVRVEDAKGIRASEAAIHKLIARENARGIPTSNIVLAGFSQGCAMTLHTGLRLQDKLAGMMGLSGYLPLLASAEAERAPANQRTPIFLAHGLYDPVVSLPRAEASRAELERLGYDVRWHTYPMPHSVCAEEVADISRFLNQPLPSPRRAAVALLAACAAALAPFASQGEALNPPVKVRYEEVVRSILYVPKYVALSQGYFKDAGLDVSMKTSQGTDKGMTALLSGSADIVLIGPEASIYVQNSESPVKPKIFAGLTATDGFFLLARKPVEKFDWSMLKGKEVIGFRPGSNPIVFLETALRKHGLDPQKDVKLLNNIGIPARAGAWMAGQGEYGIFLEPEAGELVRNGKGYIVASVGHEVGQVDYTVFTATDKYIRDNPKVIQAWTNVVARAEKYVKDTPAATLAPQIMTYFPGMDAAAVTDAIERYKQTC</sequence>
<keyword evidence="4" id="KW-0719">Serine esterase</keyword>
<dbReference type="EMBL" id="ANFO01001626">
    <property type="protein sequence ID" value="KGQ02343.1"/>
    <property type="molecule type" value="Genomic_DNA"/>
</dbReference>
<dbReference type="STRING" id="1245745.A0A0A2V4D2"/>
<dbReference type="InterPro" id="IPR050565">
    <property type="entry name" value="LYPA1-2/EST-like"/>
</dbReference>
<accession>A0A0A2V4D2</accession>
<dbReference type="Proteomes" id="UP000030106">
    <property type="component" value="Unassembled WGS sequence"/>
</dbReference>
<evidence type="ECO:0000256" key="1">
    <source>
        <dbReference type="ARBA" id="ARBA00006499"/>
    </source>
</evidence>